<dbReference type="RefSeq" id="XP_062705040.1">
    <property type="nucleotide sequence ID" value="XM_062849056.1"/>
</dbReference>
<name>A0ABM2A4F2_AEDAL</name>
<feature type="region of interest" description="Disordered" evidence="1">
    <location>
        <begin position="188"/>
        <end position="247"/>
    </location>
</feature>
<protein>
    <recommendedName>
        <fullName evidence="4">CIDE-N domain-containing protein</fullName>
    </recommendedName>
</protein>
<reference evidence="2" key="2">
    <citation type="submission" date="2025-05" db="UniProtKB">
        <authorList>
            <consortium name="EnsemblMetazoa"/>
        </authorList>
    </citation>
    <scope>IDENTIFICATION</scope>
    <source>
        <strain evidence="2">Foshan</strain>
    </source>
</reference>
<sequence>MGDKVKIYKVCDVSRINRLALPAHPTIASLLEQGSGAFCKNLQAVYTEADGCRIVTDLALSAFENQLLMLSAENETWTPSSSQYANQSSALEGSGSVVVDSKQDQSTLQVVTVPRIVSVVSEADVLPPSSTQMSATEMIAVQFLNSDEELLLDAELDVQDPIASNADSAQETFEDEIVSVPNEARAAEQRNAELGNSSKATNDGGVQLSKINPDKQGGSEDVENQSPNSSEKRGSSDSVQLHKSSKKHASTEMKFRCFKINWDKLGDSLLNRLRALEDFKRNNRGVPVPVTIRIAKTEVTTLANTVVDQLRMIDTQIRSDVMETAARQVLDKFPALDYTDDDGFGAGQGYVDIKYKLINRNNYLNRFKSPQAALTNTVTSLKKKRNARAGTLKEYWQKSASECDKSSVSALVRDDPSLMTEELLLKTQAFIRWKLDEKVDTKQMISQLPVLRRRLLVNFHFEQATGVNITDLRRYFMMKREKLVQYSLTCKSELHLSKSASDYDILKFLCSLVGEDFGDFIIQKDIGTRIDDITIDGSGPVLVAVDVGNDKTIFYVYANRTRLSEGAHDVIAAVEDLFAIQFVHNFMYTKSVSKFMELLQEYFLKIITFVASKSGARRVGQRQQKVRKVISALSNFNVSS</sequence>
<dbReference type="Gene3D" id="3.10.20.10">
    <property type="match status" value="1"/>
</dbReference>
<evidence type="ECO:0000313" key="3">
    <source>
        <dbReference type="Proteomes" id="UP000069940"/>
    </source>
</evidence>
<evidence type="ECO:0000313" key="2">
    <source>
        <dbReference type="EnsemblMetazoa" id="AALFPA23_024342.P36295"/>
    </source>
</evidence>
<accession>A0ABM2A4F2</accession>
<evidence type="ECO:0000256" key="1">
    <source>
        <dbReference type="SAM" id="MobiDB-lite"/>
    </source>
</evidence>
<keyword evidence="3" id="KW-1185">Reference proteome</keyword>
<dbReference type="Proteomes" id="UP000069940">
    <property type="component" value="Unassembled WGS sequence"/>
</dbReference>
<reference evidence="3" key="1">
    <citation type="journal article" date="2015" name="Proc. Natl. Acad. Sci. U.S.A.">
        <title>Genome sequence of the Asian Tiger mosquito, Aedes albopictus, reveals insights into its biology, genetics, and evolution.</title>
        <authorList>
            <person name="Chen X.G."/>
            <person name="Jiang X."/>
            <person name="Gu J."/>
            <person name="Xu M."/>
            <person name="Wu Y."/>
            <person name="Deng Y."/>
            <person name="Zhang C."/>
            <person name="Bonizzoni M."/>
            <person name="Dermauw W."/>
            <person name="Vontas J."/>
            <person name="Armbruster P."/>
            <person name="Huang X."/>
            <person name="Yang Y."/>
            <person name="Zhang H."/>
            <person name="He W."/>
            <person name="Peng H."/>
            <person name="Liu Y."/>
            <person name="Wu K."/>
            <person name="Chen J."/>
            <person name="Lirakis M."/>
            <person name="Topalis P."/>
            <person name="Van Leeuwen T."/>
            <person name="Hall A.B."/>
            <person name="Jiang X."/>
            <person name="Thorpe C."/>
            <person name="Mueller R.L."/>
            <person name="Sun C."/>
            <person name="Waterhouse R.M."/>
            <person name="Yan G."/>
            <person name="Tu Z.J."/>
            <person name="Fang X."/>
            <person name="James A.A."/>
        </authorList>
    </citation>
    <scope>NUCLEOTIDE SEQUENCE [LARGE SCALE GENOMIC DNA]</scope>
    <source>
        <strain evidence="3">Foshan</strain>
    </source>
</reference>
<proteinExistence type="predicted"/>
<dbReference type="GeneID" id="115265267"/>
<organism evidence="2 3">
    <name type="scientific">Aedes albopictus</name>
    <name type="common">Asian tiger mosquito</name>
    <name type="synonym">Stegomyia albopicta</name>
    <dbReference type="NCBI Taxonomy" id="7160"/>
    <lineage>
        <taxon>Eukaryota</taxon>
        <taxon>Metazoa</taxon>
        <taxon>Ecdysozoa</taxon>
        <taxon>Arthropoda</taxon>
        <taxon>Hexapoda</taxon>
        <taxon>Insecta</taxon>
        <taxon>Pterygota</taxon>
        <taxon>Neoptera</taxon>
        <taxon>Endopterygota</taxon>
        <taxon>Diptera</taxon>
        <taxon>Nematocera</taxon>
        <taxon>Culicoidea</taxon>
        <taxon>Culicidae</taxon>
        <taxon>Culicinae</taxon>
        <taxon>Aedini</taxon>
        <taxon>Aedes</taxon>
        <taxon>Stegomyia</taxon>
    </lineage>
</organism>
<dbReference type="EnsemblMetazoa" id="AALFPA23_024342.R36295">
    <property type="protein sequence ID" value="AALFPA23_024342.P36295"/>
    <property type="gene ID" value="AALFPA23_024342"/>
</dbReference>
<evidence type="ECO:0008006" key="4">
    <source>
        <dbReference type="Google" id="ProtNLM"/>
    </source>
</evidence>